<comment type="subcellular location">
    <subcellularLocation>
        <location evidence="2">Vacuole membrane</location>
        <topology evidence="2">Peripheral membrane protein</topology>
    </subcellularLocation>
</comment>
<feature type="compositionally biased region" description="Low complexity" evidence="3">
    <location>
        <begin position="727"/>
        <end position="738"/>
    </location>
</feature>
<dbReference type="Proteomes" id="UP000827549">
    <property type="component" value="Chromosome 6"/>
</dbReference>
<feature type="compositionally biased region" description="Basic and acidic residues" evidence="3">
    <location>
        <begin position="260"/>
        <end position="284"/>
    </location>
</feature>
<keyword evidence="2" id="KW-0732">Signal</keyword>
<evidence type="ECO:0000313" key="5">
    <source>
        <dbReference type="EMBL" id="WOO85005.1"/>
    </source>
</evidence>
<dbReference type="EMBL" id="CP086719">
    <property type="protein sequence ID" value="WOO85005.1"/>
    <property type="molecule type" value="Genomic_DNA"/>
</dbReference>
<feature type="region of interest" description="Disordered" evidence="3">
    <location>
        <begin position="727"/>
        <end position="765"/>
    </location>
</feature>
<dbReference type="RefSeq" id="XP_062631031.1">
    <property type="nucleotide sequence ID" value="XM_062775047.1"/>
</dbReference>
<dbReference type="GO" id="GO:0051321">
    <property type="term" value="P:meiotic cell cycle"/>
    <property type="evidence" value="ECO:0007669"/>
    <property type="project" value="UniProtKB-UniRule"/>
</dbReference>
<sequence length="916" mass="101656">MADHILGLLFVTSSASERHIFRYPPDPTSPLDRLSQPIYPQATYTARDTTVDTKSQRSLFPRHRGDASRGSMSASRPHTLWSSAHSRGSRLRGSSNGSIGPSAGGSIHSHVTEYGSEAVHSGDSSSSDDSEDGLFARRTAAPRTPATSNRRFSSETDGSRHGGAGSLLKPMTEIPVRRDSHGDSEGARPSVRRKRTKDDFIEAQYNYALGYPLEFLADLLTPNRTECNRRFEVGIDDLVFLGHPVSVNADGQWGYPSDESPDRSGGDDEARRVSRGRRMEHADGSLRPVAEQPETPVKRAGALGLLGANGEPVETPAIVADRGRATTIDRFHLVLILDKPDPKPETDTDDSNDVFNEAYREIAFKWTAAAFALQVKDNWVGRETRKIANLREKAILDGIPVMECLREVIEVSDLGRSLHELFSALHRIKHKPLNSLFSHLSTTLTVTVGTIPVTIVVPPRSTDTDAVRAAQEDDEDSASSDSDSDDGFAGLVIGPDGSLIAKQPELRVEPWQTLLILDQDDADSRDVVPRRGSKSQLAEDELINALLSACDVSKPLHEIAHSLRFDLDGIVIPLARELVQNKRAILIDVINIRLRTILMPTSVKDHEWVCGETTSADDDRRTLTQHSVRWSVAFPTLGPLIPFIAMLSSTPVPFRDMLPPEAQADVSKREVYIQAITWLLRNDLVLQSHVRARVVASPVVKEAAWRRLWHRRRKRWLREKVRTVSMTSNTSNWSNTSSGVLPGASPVSDKNGPGSDNFAARVPRPAGSIDRTYERALEFTRTLSLDPSYLDSDSDLEFDSDVDADGDGGDGDRNECAEGQTVQFSLKENEPSRVPKFHESFIFNPARAQKDEARWLRVIRRTTTDAVLQSRFDLCVQYLDGVATFEEVMYRTGLSRREVDRIAYVYRDHLVLSIHP</sequence>
<dbReference type="GO" id="GO:0034198">
    <property type="term" value="P:cellular response to amino acid starvation"/>
    <property type="evidence" value="ECO:0007669"/>
    <property type="project" value="TreeGrafter"/>
</dbReference>
<dbReference type="GO" id="GO:0038202">
    <property type="term" value="P:TORC1 signaling"/>
    <property type="evidence" value="ECO:0007669"/>
    <property type="project" value="TreeGrafter"/>
</dbReference>
<dbReference type="Pfam" id="PF24064">
    <property type="entry name" value="HTH_NPRL3"/>
    <property type="match status" value="1"/>
</dbReference>
<dbReference type="PANTHER" id="PTHR13153">
    <property type="entry name" value="CGTHBA PROTEIN -14 GENE PROTEIN"/>
    <property type="match status" value="1"/>
</dbReference>
<organism evidence="5 6">
    <name type="scientific">Vanrija pseudolonga</name>
    <dbReference type="NCBI Taxonomy" id="143232"/>
    <lineage>
        <taxon>Eukaryota</taxon>
        <taxon>Fungi</taxon>
        <taxon>Dikarya</taxon>
        <taxon>Basidiomycota</taxon>
        <taxon>Agaricomycotina</taxon>
        <taxon>Tremellomycetes</taxon>
        <taxon>Trichosporonales</taxon>
        <taxon>Trichosporonaceae</taxon>
        <taxon>Vanrija</taxon>
    </lineage>
</organism>
<feature type="domain" description="GATOR1 complex protein NPRL3 C-terminal HTH" evidence="4">
    <location>
        <begin position="852"/>
        <end position="911"/>
    </location>
</feature>
<dbReference type="AlphaFoldDB" id="A0AAF1BP26"/>
<dbReference type="GO" id="GO:1904262">
    <property type="term" value="P:negative regulation of TORC1 signaling"/>
    <property type="evidence" value="ECO:0007669"/>
    <property type="project" value="TreeGrafter"/>
</dbReference>
<dbReference type="GO" id="GO:1990130">
    <property type="term" value="C:GATOR1 complex"/>
    <property type="evidence" value="ECO:0007669"/>
    <property type="project" value="TreeGrafter"/>
</dbReference>
<dbReference type="GO" id="GO:0005774">
    <property type="term" value="C:vacuolar membrane"/>
    <property type="evidence" value="ECO:0007669"/>
    <property type="project" value="UniProtKB-SubCell"/>
</dbReference>
<dbReference type="PANTHER" id="PTHR13153:SF5">
    <property type="entry name" value="GATOR COMPLEX PROTEIN NPRL3"/>
    <property type="match status" value="1"/>
</dbReference>
<feature type="compositionally biased region" description="Basic and acidic residues" evidence="3">
    <location>
        <begin position="175"/>
        <end position="186"/>
    </location>
</feature>
<evidence type="ECO:0000256" key="1">
    <source>
        <dbReference type="ARBA" id="ARBA00010546"/>
    </source>
</evidence>
<feature type="compositionally biased region" description="Low complexity" evidence="3">
    <location>
        <begin position="137"/>
        <end position="147"/>
    </location>
</feature>
<evidence type="ECO:0000256" key="2">
    <source>
        <dbReference type="RuleBase" id="RU368069"/>
    </source>
</evidence>
<feature type="region of interest" description="Disordered" evidence="3">
    <location>
        <begin position="137"/>
        <end position="195"/>
    </location>
</feature>
<proteinExistence type="inferred from homology"/>
<evidence type="ECO:0000256" key="3">
    <source>
        <dbReference type="SAM" id="MobiDB-lite"/>
    </source>
</evidence>
<gene>
    <name evidence="5" type="primary">npr3</name>
    <name evidence="5" type="ORF">LOC62_06G008510</name>
</gene>
<dbReference type="Pfam" id="PF03666">
    <property type="entry name" value="NPR3"/>
    <property type="match status" value="1"/>
</dbReference>
<accession>A0AAF1BP26</accession>
<feature type="region of interest" description="Disordered" evidence="3">
    <location>
        <begin position="462"/>
        <end position="486"/>
    </location>
</feature>
<feature type="region of interest" description="Disordered" evidence="3">
    <location>
        <begin position="42"/>
        <end position="109"/>
    </location>
</feature>
<keyword evidence="6" id="KW-1185">Reference proteome</keyword>
<dbReference type="InterPro" id="IPR005365">
    <property type="entry name" value="Npr3"/>
</dbReference>
<protein>
    <recommendedName>
        <fullName evidence="2">Nitrogen permease regulator 3</fullName>
    </recommendedName>
    <alternativeName>
        <fullName evidence="2">Required for meiotic nuclear division protein 11</fullName>
    </alternativeName>
</protein>
<dbReference type="InterPro" id="IPR056603">
    <property type="entry name" value="HTH_NPRL3"/>
</dbReference>
<feature type="compositionally biased region" description="Acidic residues" evidence="3">
    <location>
        <begin position="472"/>
        <end position="486"/>
    </location>
</feature>
<comment type="similarity">
    <text evidence="1 2">Belongs to the NPR3 family.</text>
</comment>
<feature type="compositionally biased region" description="Low complexity" evidence="3">
    <location>
        <begin position="82"/>
        <end position="98"/>
    </location>
</feature>
<reference evidence="5" key="1">
    <citation type="submission" date="2023-10" db="EMBL/GenBank/DDBJ databases">
        <authorList>
            <person name="Noh H."/>
        </authorList>
    </citation>
    <scope>NUCLEOTIDE SEQUENCE</scope>
    <source>
        <strain evidence="5">DUCC4014</strain>
    </source>
</reference>
<evidence type="ECO:0000259" key="4">
    <source>
        <dbReference type="Pfam" id="PF24064"/>
    </source>
</evidence>
<feature type="region of interest" description="Disordered" evidence="3">
    <location>
        <begin position="249"/>
        <end position="294"/>
    </location>
</feature>
<feature type="region of interest" description="Disordered" evidence="3">
    <location>
        <begin position="792"/>
        <end position="816"/>
    </location>
</feature>
<dbReference type="GeneID" id="87811675"/>
<feature type="compositionally biased region" description="Acidic residues" evidence="3">
    <location>
        <begin position="792"/>
        <end position="809"/>
    </location>
</feature>
<dbReference type="GO" id="GO:0010508">
    <property type="term" value="P:positive regulation of autophagy"/>
    <property type="evidence" value="ECO:0007669"/>
    <property type="project" value="TreeGrafter"/>
</dbReference>
<evidence type="ECO:0000313" key="6">
    <source>
        <dbReference type="Proteomes" id="UP000827549"/>
    </source>
</evidence>
<comment type="function">
    <text evidence="2">Mediates inactivation of the TORC1 complex in response to amino acid starvation. Required for meiotic nuclear division.</text>
</comment>
<keyword evidence="2" id="KW-0469">Meiosis</keyword>
<name>A0AAF1BP26_9TREE</name>